<gene>
    <name evidence="8" type="ORF">lacNasYZ03_16500</name>
</gene>
<sequence length="393" mass="42538">MPEVDPSLRALGNQALSRIAPSAIRAFDDEISQVPGIIKLTLGEPDFAVPEHVKRAAIRGIEADDSHYGPSKGKLALRQAISNYLADTRKVSYDPETEIIVTDGATEAVTASLLGLLNPGDKVLVPTPVFSLYFTNIEMAGGEVVMIDTSATGFNLTPERLEEEILAAGDRAKAVMLNYPCNPTGRTYSKEELTALAAVIKKHHLLAICDEIYSELTYDQEHFSLASLLPGQVILISGLSKSHAMTGYRLGYIAAPAELLPNVAKAHSFMVTCVDNIAQDAAIEALTNGLDDPKAFKEAYRRRRDFMVENLTKLGFEMAVPDGAFYIFAKIPEKFGSDDFAFAEDVAKKAGVGLIPGSVFGKGSAGYVRLSYAAADDKLSQVIDRLRDYVSKL</sequence>
<keyword evidence="9" id="KW-1185">Reference proteome</keyword>
<evidence type="ECO:0000259" key="7">
    <source>
        <dbReference type="Pfam" id="PF00155"/>
    </source>
</evidence>
<dbReference type="InterPro" id="IPR015421">
    <property type="entry name" value="PyrdxlP-dep_Trfase_major"/>
</dbReference>
<dbReference type="RefSeq" id="WP_201330999.1">
    <property type="nucleotide sequence ID" value="NZ_BOCG01000166.1"/>
</dbReference>
<evidence type="ECO:0000256" key="1">
    <source>
        <dbReference type="ARBA" id="ARBA00001933"/>
    </source>
</evidence>
<protein>
    <recommendedName>
        <fullName evidence="6">Aminotransferase</fullName>
        <ecNumber evidence="6">2.6.1.-</ecNumber>
    </recommendedName>
</protein>
<evidence type="ECO:0000256" key="4">
    <source>
        <dbReference type="ARBA" id="ARBA00022679"/>
    </source>
</evidence>
<evidence type="ECO:0000256" key="3">
    <source>
        <dbReference type="ARBA" id="ARBA00022576"/>
    </source>
</evidence>
<evidence type="ECO:0000256" key="6">
    <source>
        <dbReference type="RuleBase" id="RU000481"/>
    </source>
</evidence>
<dbReference type="CDD" id="cd00609">
    <property type="entry name" value="AAT_like"/>
    <property type="match status" value="1"/>
</dbReference>
<dbReference type="Gene3D" id="3.90.1150.10">
    <property type="entry name" value="Aspartate Aminotransferase, domain 1"/>
    <property type="match status" value="1"/>
</dbReference>
<reference evidence="9" key="1">
    <citation type="submission" date="2021-01" db="EMBL/GenBank/DDBJ databases">
        <title>Draft genome sequence of Nasalis larvatus strain YZ03.</title>
        <authorList>
            <person name="Suzuki-Hashido N."/>
            <person name="Tsuchida S."/>
            <person name="Hayakawa T."/>
        </authorList>
    </citation>
    <scope>NUCLEOTIDE SEQUENCE [LARGE SCALE GENOMIC DNA]</scope>
    <source>
        <strain evidence="9">YZ03</strain>
    </source>
</reference>
<dbReference type="EMBL" id="BOCI01000466">
    <property type="protein sequence ID" value="GHW01963.1"/>
    <property type="molecule type" value="Genomic_DNA"/>
</dbReference>
<dbReference type="InterPro" id="IPR050596">
    <property type="entry name" value="AspAT/PAT-like"/>
</dbReference>
<comment type="caution">
    <text evidence="8">The sequence shown here is derived from an EMBL/GenBank/DDBJ whole genome shotgun (WGS) entry which is preliminary data.</text>
</comment>
<dbReference type="InterPro" id="IPR004838">
    <property type="entry name" value="NHTrfase_class1_PyrdxlP-BS"/>
</dbReference>
<dbReference type="InterPro" id="IPR015422">
    <property type="entry name" value="PyrdxlP-dep_Trfase_small"/>
</dbReference>
<dbReference type="Proteomes" id="UP000616547">
    <property type="component" value="Unassembled WGS sequence"/>
</dbReference>
<dbReference type="Pfam" id="PF00155">
    <property type="entry name" value="Aminotran_1_2"/>
    <property type="match status" value="1"/>
</dbReference>
<keyword evidence="5" id="KW-0663">Pyridoxal phosphate</keyword>
<feature type="domain" description="Aminotransferase class I/classII large" evidence="7">
    <location>
        <begin position="37"/>
        <end position="384"/>
    </location>
</feature>
<organism evidence="8 9">
    <name type="scientific">Lactobacillus nasalidis</name>
    <dbReference type="NCBI Taxonomy" id="2797258"/>
    <lineage>
        <taxon>Bacteria</taxon>
        <taxon>Bacillati</taxon>
        <taxon>Bacillota</taxon>
        <taxon>Bacilli</taxon>
        <taxon>Lactobacillales</taxon>
        <taxon>Lactobacillaceae</taxon>
        <taxon>Lactobacillus</taxon>
    </lineage>
</organism>
<proteinExistence type="inferred from homology"/>
<evidence type="ECO:0000313" key="8">
    <source>
        <dbReference type="EMBL" id="GHW01963.1"/>
    </source>
</evidence>
<keyword evidence="4 6" id="KW-0808">Transferase</keyword>
<dbReference type="SUPFAM" id="SSF53383">
    <property type="entry name" value="PLP-dependent transferases"/>
    <property type="match status" value="1"/>
</dbReference>
<dbReference type="GO" id="GO:0008483">
    <property type="term" value="F:transaminase activity"/>
    <property type="evidence" value="ECO:0007669"/>
    <property type="project" value="UniProtKB-KW"/>
</dbReference>
<comment type="similarity">
    <text evidence="2 6">Belongs to the class-I pyridoxal-phosphate-dependent aminotransferase family.</text>
</comment>
<name>A0ABQ3W799_9LACO</name>
<dbReference type="EC" id="2.6.1.-" evidence="6"/>
<dbReference type="PANTHER" id="PTHR46383">
    <property type="entry name" value="ASPARTATE AMINOTRANSFERASE"/>
    <property type="match status" value="1"/>
</dbReference>
<dbReference type="PANTHER" id="PTHR46383:SF4">
    <property type="entry name" value="AMINOTRANSFERASE"/>
    <property type="match status" value="1"/>
</dbReference>
<evidence type="ECO:0000313" key="9">
    <source>
        <dbReference type="Proteomes" id="UP000616547"/>
    </source>
</evidence>
<dbReference type="PROSITE" id="PS00105">
    <property type="entry name" value="AA_TRANSFER_CLASS_1"/>
    <property type="match status" value="1"/>
</dbReference>
<comment type="cofactor">
    <cofactor evidence="1 6">
        <name>pyridoxal 5'-phosphate</name>
        <dbReference type="ChEBI" id="CHEBI:597326"/>
    </cofactor>
</comment>
<accession>A0ABQ3W799</accession>
<dbReference type="InterPro" id="IPR015424">
    <property type="entry name" value="PyrdxlP-dep_Trfase"/>
</dbReference>
<dbReference type="InterPro" id="IPR004839">
    <property type="entry name" value="Aminotransferase_I/II_large"/>
</dbReference>
<evidence type="ECO:0000256" key="5">
    <source>
        <dbReference type="ARBA" id="ARBA00022898"/>
    </source>
</evidence>
<evidence type="ECO:0000256" key="2">
    <source>
        <dbReference type="ARBA" id="ARBA00007441"/>
    </source>
</evidence>
<keyword evidence="3 6" id="KW-0032">Aminotransferase</keyword>
<dbReference type="Gene3D" id="3.40.640.10">
    <property type="entry name" value="Type I PLP-dependent aspartate aminotransferase-like (Major domain)"/>
    <property type="match status" value="1"/>
</dbReference>